<evidence type="ECO:0000313" key="5">
    <source>
        <dbReference type="EMBL" id="KAK7038257.1"/>
    </source>
</evidence>
<dbReference type="PROSITE" id="PS51939">
    <property type="entry name" value="XRRM"/>
    <property type="match status" value="1"/>
</dbReference>
<evidence type="ECO:0000256" key="1">
    <source>
        <dbReference type="ARBA" id="ARBA00022884"/>
    </source>
</evidence>
<evidence type="ECO:0000313" key="6">
    <source>
        <dbReference type="Proteomes" id="UP001362999"/>
    </source>
</evidence>
<dbReference type="InterPro" id="IPR035979">
    <property type="entry name" value="RBD_domain_sf"/>
</dbReference>
<dbReference type="Gene3D" id="3.30.70.330">
    <property type="match status" value="1"/>
</dbReference>
<dbReference type="InterPro" id="IPR012677">
    <property type="entry name" value="Nucleotide-bd_a/b_plait_sf"/>
</dbReference>
<dbReference type="GO" id="GO:1990904">
    <property type="term" value="C:ribonucleoprotein complex"/>
    <property type="evidence" value="ECO:0007669"/>
    <property type="project" value="UniProtKB-UniRule"/>
</dbReference>
<dbReference type="GO" id="GO:1904868">
    <property type="term" value="P:telomerase catalytic core complex assembly"/>
    <property type="evidence" value="ECO:0007669"/>
    <property type="project" value="InterPro"/>
</dbReference>
<name>A0AAW0CGX6_9AGAR</name>
<keyword evidence="1 2" id="KW-0694">RNA-binding</keyword>
<accession>A0AAW0CGX6</accession>
<dbReference type="Proteomes" id="UP001362999">
    <property type="component" value="Unassembled WGS sequence"/>
</dbReference>
<dbReference type="GO" id="GO:0070034">
    <property type="term" value="F:telomerase RNA binding"/>
    <property type="evidence" value="ECO:0007669"/>
    <property type="project" value="InterPro"/>
</dbReference>
<protein>
    <submittedName>
        <fullName evidence="5">RRM-3 domain-containing protein</fullName>
    </submittedName>
</protein>
<keyword evidence="6" id="KW-1185">Reference proteome</keyword>
<evidence type="ECO:0000256" key="3">
    <source>
        <dbReference type="SAM" id="MobiDB-lite"/>
    </source>
</evidence>
<dbReference type="AlphaFoldDB" id="A0AAW0CGX6"/>
<evidence type="ECO:0000259" key="4">
    <source>
        <dbReference type="PROSITE" id="PS51939"/>
    </source>
</evidence>
<feature type="domain" description="XRRM" evidence="4">
    <location>
        <begin position="338"/>
        <end position="487"/>
    </location>
</feature>
<organism evidence="5 6">
    <name type="scientific">Favolaschia claudopus</name>
    <dbReference type="NCBI Taxonomy" id="2862362"/>
    <lineage>
        <taxon>Eukaryota</taxon>
        <taxon>Fungi</taxon>
        <taxon>Dikarya</taxon>
        <taxon>Basidiomycota</taxon>
        <taxon>Agaricomycotina</taxon>
        <taxon>Agaricomycetes</taxon>
        <taxon>Agaricomycetidae</taxon>
        <taxon>Agaricales</taxon>
        <taxon>Marasmiineae</taxon>
        <taxon>Mycenaceae</taxon>
        <taxon>Favolaschia</taxon>
    </lineage>
</organism>
<evidence type="ECO:0000256" key="2">
    <source>
        <dbReference type="PROSITE-ProRule" id="PRU01288"/>
    </source>
</evidence>
<comment type="caution">
    <text evidence="5">The sequence shown here is derived from an EMBL/GenBank/DDBJ whole genome shotgun (WGS) entry which is preliminary data.</text>
</comment>
<sequence length="487" mass="54434">MSAPFAFVPRKVAKSSKFLTTNAPSTSRAATTENKRVVADIKGKSKAPELPAPVPEAEIASTLSDEDLIILVFLSLSNYKLWSDPDLRRNIDWKNASNDGFFPLSYILNTPSPLSASGASEMAIVKALRAHAVDAVDVRMTIPSGDSRGKHQGNFEIRPNSWHDEGPTSREDWDNRTLYIENVPIKYKTFPHLLKFLLELVHVDNSTLKNYERIQAISVPPHHTDAPGTEPKFKSFALVVFANAEDAHSLLTAWPWSRQAQDHDSPTASEAMKFGFRTLSKARWDELNAEYLSYRTSILAEIRDAERINLPVRSEPTNHEREAPPPEEAVVQPAQNLRYPANCLVFVRNIHPETNKTTLRNFFAQGVDTKEAIDYIDFNKGMDSCHLRLATAANAKNLVEHFTNNLTVQATGLDDSGCQSNGKVGSSKAVYMELVVGKREELYWEKVPDKICLQAVQKALGLADAPPVQNDSWSGEGRRRARKKQKF</sequence>
<dbReference type="EMBL" id="JAWWNJ010000017">
    <property type="protein sequence ID" value="KAK7038257.1"/>
    <property type="molecule type" value="Genomic_DNA"/>
</dbReference>
<dbReference type="Pfam" id="PF19977">
    <property type="entry name" value="xRRM"/>
    <property type="match status" value="1"/>
</dbReference>
<feature type="region of interest" description="Disordered" evidence="3">
    <location>
        <begin position="144"/>
        <end position="169"/>
    </location>
</feature>
<dbReference type="InterPro" id="IPR014886">
    <property type="entry name" value="La_xRRM"/>
</dbReference>
<reference evidence="5 6" key="1">
    <citation type="journal article" date="2024" name="J Genomics">
        <title>Draft genome sequencing and assembly of Favolaschia claudopus CIRM-BRFM 2984 isolated from oak limbs.</title>
        <authorList>
            <person name="Navarro D."/>
            <person name="Drula E."/>
            <person name="Chaduli D."/>
            <person name="Cazenave R."/>
            <person name="Ahrendt S."/>
            <person name="Wang J."/>
            <person name="Lipzen A."/>
            <person name="Daum C."/>
            <person name="Barry K."/>
            <person name="Grigoriev I.V."/>
            <person name="Favel A."/>
            <person name="Rosso M.N."/>
            <person name="Martin F."/>
        </authorList>
    </citation>
    <scope>NUCLEOTIDE SEQUENCE [LARGE SCALE GENOMIC DNA]</scope>
    <source>
        <strain evidence="5 6">CIRM-BRFM 2984</strain>
    </source>
</reference>
<feature type="region of interest" description="Disordered" evidence="3">
    <location>
        <begin position="466"/>
        <end position="487"/>
    </location>
</feature>
<dbReference type="InterPro" id="IPR045537">
    <property type="entry name" value="Lar7_xRRM"/>
</dbReference>
<dbReference type="SUPFAM" id="SSF54928">
    <property type="entry name" value="RNA-binding domain, RBD"/>
    <property type="match status" value="1"/>
</dbReference>
<gene>
    <name evidence="5" type="ORF">R3P38DRAFT_2905306</name>
</gene>
<proteinExistence type="predicted"/>